<dbReference type="Gene3D" id="2.60.40.10">
    <property type="entry name" value="Immunoglobulins"/>
    <property type="match status" value="8"/>
</dbReference>
<evidence type="ECO:0000256" key="6">
    <source>
        <dbReference type="ARBA" id="ARBA00023273"/>
    </source>
</evidence>
<dbReference type="InterPro" id="IPR008962">
    <property type="entry name" value="PapD-like_sf"/>
</dbReference>
<dbReference type="InterPro" id="IPR057467">
    <property type="entry name" value="Ig_CFAP65_8th"/>
</dbReference>
<evidence type="ECO:0000256" key="7">
    <source>
        <dbReference type="SAM" id="MobiDB-lite"/>
    </source>
</evidence>
<dbReference type="Proteomes" id="UP000663864">
    <property type="component" value="Unassembled WGS sequence"/>
</dbReference>
<dbReference type="InterPro" id="IPR000535">
    <property type="entry name" value="MSP_dom"/>
</dbReference>
<feature type="region of interest" description="Disordered" evidence="7">
    <location>
        <begin position="1690"/>
        <end position="1710"/>
    </location>
</feature>
<dbReference type="Pfam" id="PF22544">
    <property type="entry name" value="HYDIN_VesB_CFA65-like_Ig"/>
    <property type="match status" value="2"/>
</dbReference>
<proteinExistence type="predicted"/>
<comment type="subcellular location">
    <subcellularLocation>
        <location evidence="1">Cell projection</location>
        <location evidence="1">Cilium</location>
        <location evidence="1">Flagellum</location>
    </subcellularLocation>
    <subcellularLocation>
        <location evidence="2">Cytoplasm</location>
    </subcellularLocation>
</comment>
<dbReference type="InterPro" id="IPR058536">
    <property type="entry name" value="Ig_CFAP65_4th"/>
</dbReference>
<dbReference type="PANTHER" id="PTHR46127">
    <property type="entry name" value="CILIA- AND FLAGELLA-ASSOCIATED PROTEIN 65"/>
    <property type="match status" value="1"/>
</dbReference>
<dbReference type="InterPro" id="IPR056344">
    <property type="entry name" value="Ig_CFAP65-like_9th"/>
</dbReference>
<evidence type="ECO:0000259" key="8">
    <source>
        <dbReference type="PROSITE" id="PS50202"/>
    </source>
</evidence>
<evidence type="ECO:0000256" key="5">
    <source>
        <dbReference type="ARBA" id="ARBA00023069"/>
    </source>
</evidence>
<feature type="compositionally biased region" description="Acidic residues" evidence="7">
    <location>
        <begin position="1618"/>
        <end position="1632"/>
    </location>
</feature>
<protein>
    <recommendedName>
        <fullName evidence="8">MSP domain-containing protein</fullName>
    </recommendedName>
</protein>
<evidence type="ECO:0000256" key="2">
    <source>
        <dbReference type="ARBA" id="ARBA00004496"/>
    </source>
</evidence>
<evidence type="ECO:0000256" key="4">
    <source>
        <dbReference type="ARBA" id="ARBA00022846"/>
    </source>
</evidence>
<keyword evidence="5" id="KW-0969">Cilium</keyword>
<evidence type="ECO:0000313" key="9">
    <source>
        <dbReference type="EMBL" id="CAF0772571.1"/>
    </source>
</evidence>
<keyword evidence="6" id="KW-0966">Cell projection</keyword>
<evidence type="ECO:0000256" key="3">
    <source>
        <dbReference type="ARBA" id="ARBA00022490"/>
    </source>
</evidence>
<dbReference type="InterPro" id="IPR013783">
    <property type="entry name" value="Ig-like_fold"/>
</dbReference>
<gene>
    <name evidence="9" type="ORF">ZHD862_LOCUS935</name>
</gene>
<dbReference type="PANTHER" id="PTHR46127:SF1">
    <property type="entry name" value="CILIA- AND FLAGELLA-ASSOCIATED PROTEIN 65"/>
    <property type="match status" value="1"/>
</dbReference>
<dbReference type="Pfam" id="PF24291">
    <property type="entry name" value="Ig_CFAP65"/>
    <property type="match status" value="1"/>
</dbReference>
<evidence type="ECO:0000256" key="1">
    <source>
        <dbReference type="ARBA" id="ARBA00004230"/>
    </source>
</evidence>
<feature type="domain" description="MSP" evidence="8">
    <location>
        <begin position="670"/>
        <end position="792"/>
    </location>
</feature>
<dbReference type="Pfam" id="PF25248">
    <property type="entry name" value="Ig_CFAP65_8th"/>
    <property type="match status" value="1"/>
</dbReference>
<sequence>MPGLVRLKQLSLSPLQLPNDTTQNLVYRNPNARITWDGIETYKRCIFRNWTPGEEYTQILTFRNLSGKNVTFTYEVPKTRYFQTIYPRRLTLSQGVTFNLPIQFSPLEKVPYVDELIVYINQTQYHITLAGLLPQYRLSLEPKELNFGYCAIQDIQIRSFKLRNIGDLETNIEWNSNEPFIIEPRECILPVGGIQTFTCSFQPQWALIYVGTATCIYGNQSVYELHLHGIGKFPHIIVHSDDGSIDENTGNILVPFGDMPMNGTLKHELILFNQSTFRVPFRIESLPGVAKFDTAFYFGKTEGILEAGKRQTIAIKFQPKACEQYYRDFFNVNTQQGNLVTAVVECSGKSIGNLIEISHQRITFGQVLANSTTNRTIEIYNSQETSIARFQIYTSPDSPFHFSIENGTLIGDGSKLTIIITFTPTYPMGYYKIVPILIEHQSPILLELIGTCHSDTGKPPVLNDRYIKNFKQQISHHLALYPFEILSDYLKRGRLILDQSGSIMETNDQTLINDIKIIKDEHDYILPPLLNPLKDNYLYWFSNEDNTHFEYVTLSETCFIFDQCSLDQTNEWQQSLTITNLTRGKLIVIWLIKDPSIFSIIPTETELLPLKSTAFRIIFRPTIIDTFYTKHFEGYVYYKNQRDFTLVPDYGVMLPVQIDLTCIGNTLRLNHEILPLCEFDRDIIIFPPIGEQISIYQTLILTNTGTTPLIYRFLTSSNDDTLSHFTFKPSNGYIKPGDYAIIIVRYKPIRSSNIINNNIYQERIIVRLNEREKFDKILNIFATQDKARLLIPNDGHIYALTTCIGLSSETHLQLKSITRSKLEFNWSLDNNITSLYIEPKNGYFNSYEEKDFLIIYKPKDEGKISMPAKLTCWIGDRTKYGAETYHITIHASTRDGYLRANELHHDLGPIALGTSITYDLYITNIGDCLLRYRLYTKQTILDKKKNSNSLIDNEEMSIIEFISIENNQSEIDGKAKICIPCRIHPFSRSYYQIEIFYELLDDNNQCLSEHKHHLCTLTTHGVYPHLTFIDILGSQQSASLSKGLLSKAFNLTKINALLAKEPTPDELTYAINSPREEIFSKKLNTYRKNKIDNGIASPLPPLEQPEAISFNFNAAPMNSAPSEVHLLLENSSDLDTTWAFLFPKDLQCELEYWARTGDFTEEELNEMKLQDNKIFSINPKKGILKKGSNVTITITYKHIFAGQHTLPAIFKVGRGRQIMLNLVGISVEPGERYVQFYSTTHHLLPVELGAQGAPVQQYELWNGGTVPIHFQVDMSQLEQISLSNYGFWVLDCLTPEGIIVPNKSFVTQWVFNPLEAREYVFNIKIDLENCEPAFITFIGSGFDKRDISSDISKSLTENLEITKQLNLSDRLASLTIDRINFGNLPLFTKQRHITFLKNQSNKDSISFIWHVTNPEQVRHIRIQPVRGKIQPRQSLPIKVTFMAIEAPAFHDIDLVCEIYNETTLNQYNLDLKKWEINIQKKWESFEIDDEEYKACLRSGILDDNDKQQQLIENQFHQGSTLQMCKTLPPVLVNYELDESNIDRARRLRANIRKQQNTRPQMPIPELLHLAFTARTLVYNEYLDLCTNTNELGKFFIDTCLGGDYRSKSSKKRSKKTEEDELIDDADDDDDEFNTNNNDQITVTVEETDLLCSTLSDLLRNLLSDRVFADTLPEMIAEKIPYFSQLQYTRSSKTNNQQQQQQRQESRLLKDYQTRTNLDEINTTEPDQSFLWSSIEPENTLNNRSELISKAKIVKQTLSTPSSLSDFEQQKNLDDNERLKNNPNITSLIEDILENTMWNILQEAYHNEFSLTARPRLIALPPKRQSSLLTRSILQTDSNQSVFPSPPLILTESFD</sequence>
<accession>A0A813QSJ4</accession>
<dbReference type="SUPFAM" id="SSF49354">
    <property type="entry name" value="PapD-like"/>
    <property type="match status" value="1"/>
</dbReference>
<dbReference type="Pfam" id="PF24816">
    <property type="entry name" value="Ig_CFAP65__9th"/>
    <property type="match status" value="1"/>
</dbReference>
<dbReference type="PROSITE" id="PS50202">
    <property type="entry name" value="MSP"/>
    <property type="match status" value="1"/>
</dbReference>
<dbReference type="GO" id="GO:0031514">
    <property type="term" value="C:motile cilium"/>
    <property type="evidence" value="ECO:0007669"/>
    <property type="project" value="UniProtKB-SubCell"/>
</dbReference>
<reference evidence="9" key="1">
    <citation type="submission" date="2021-02" db="EMBL/GenBank/DDBJ databases">
        <authorList>
            <person name="Nowell W R."/>
        </authorList>
    </citation>
    <scope>NUCLEOTIDE SEQUENCE</scope>
</reference>
<keyword evidence="4" id="KW-0282">Flagellum</keyword>
<dbReference type="GO" id="GO:0005737">
    <property type="term" value="C:cytoplasm"/>
    <property type="evidence" value="ECO:0007669"/>
    <property type="project" value="UniProtKB-SubCell"/>
</dbReference>
<organism evidence="9 10">
    <name type="scientific">Rotaria sordida</name>
    <dbReference type="NCBI Taxonomy" id="392033"/>
    <lineage>
        <taxon>Eukaryota</taxon>
        <taxon>Metazoa</taxon>
        <taxon>Spiralia</taxon>
        <taxon>Gnathifera</taxon>
        <taxon>Rotifera</taxon>
        <taxon>Eurotatoria</taxon>
        <taxon>Bdelloidea</taxon>
        <taxon>Philodinida</taxon>
        <taxon>Philodinidae</taxon>
        <taxon>Rotaria</taxon>
    </lineage>
</organism>
<evidence type="ECO:0000313" key="10">
    <source>
        <dbReference type="Proteomes" id="UP000663864"/>
    </source>
</evidence>
<comment type="caution">
    <text evidence="9">The sequence shown here is derived from an EMBL/GenBank/DDBJ whole genome shotgun (WGS) entry which is preliminary data.</text>
</comment>
<dbReference type="Pfam" id="PF24507">
    <property type="entry name" value="Ig_CFAP65_4th"/>
    <property type="match status" value="1"/>
</dbReference>
<dbReference type="EMBL" id="CAJNOT010000015">
    <property type="protein sequence ID" value="CAF0772571.1"/>
    <property type="molecule type" value="Genomic_DNA"/>
</dbReference>
<name>A0A813QSJ4_9BILA</name>
<dbReference type="InterPro" id="IPR052614">
    <property type="entry name" value="CFAP65"/>
</dbReference>
<feature type="region of interest" description="Disordered" evidence="7">
    <location>
        <begin position="1605"/>
        <end position="1638"/>
    </location>
</feature>
<dbReference type="InterPro" id="IPR056305">
    <property type="entry name" value="Ig_CFAP65_10th"/>
</dbReference>
<dbReference type="InterPro" id="IPR053879">
    <property type="entry name" value="HYDIN_VesB_CFA65-like_Ig"/>
</dbReference>
<keyword evidence="3" id="KW-0963">Cytoplasm</keyword>